<evidence type="ECO:0000313" key="6">
    <source>
        <dbReference type="EMBL" id="CAG9321545.1"/>
    </source>
</evidence>
<evidence type="ECO:0000256" key="1">
    <source>
        <dbReference type="ARBA" id="ARBA00020786"/>
    </source>
</evidence>
<keyword evidence="4" id="KW-0007">Acetylation</keyword>
<proteinExistence type="predicted"/>
<evidence type="ECO:0000256" key="3">
    <source>
        <dbReference type="ARBA" id="ARBA00022737"/>
    </source>
</evidence>
<dbReference type="InterPro" id="IPR011992">
    <property type="entry name" value="EF-hand-dom_pair"/>
</dbReference>
<organism evidence="6 7">
    <name type="scientific">Blepharisma stoltei</name>
    <dbReference type="NCBI Taxonomy" id="1481888"/>
    <lineage>
        <taxon>Eukaryota</taxon>
        <taxon>Sar</taxon>
        <taxon>Alveolata</taxon>
        <taxon>Ciliophora</taxon>
        <taxon>Postciliodesmatophora</taxon>
        <taxon>Heterotrichea</taxon>
        <taxon>Heterotrichida</taxon>
        <taxon>Blepharismidae</taxon>
        <taxon>Blepharisma</taxon>
    </lineage>
</organism>
<dbReference type="InterPro" id="IPR002048">
    <property type="entry name" value="EF_hand_dom"/>
</dbReference>
<dbReference type="EMBL" id="CAJZBQ010000028">
    <property type="protein sequence ID" value="CAG9321545.1"/>
    <property type="molecule type" value="Genomic_DNA"/>
</dbReference>
<reference evidence="6" key="1">
    <citation type="submission" date="2021-09" db="EMBL/GenBank/DDBJ databases">
        <authorList>
            <consortium name="AG Swart"/>
            <person name="Singh M."/>
            <person name="Singh A."/>
            <person name="Seah K."/>
            <person name="Emmerich C."/>
        </authorList>
    </citation>
    <scope>NUCLEOTIDE SEQUENCE</scope>
    <source>
        <strain evidence="6">ATCC30299</strain>
    </source>
</reference>
<keyword evidence="3" id="KW-0677">Repeat</keyword>
<dbReference type="SUPFAM" id="SSF47473">
    <property type="entry name" value="EF-hand"/>
    <property type="match status" value="1"/>
</dbReference>
<evidence type="ECO:0000256" key="2">
    <source>
        <dbReference type="ARBA" id="ARBA00022723"/>
    </source>
</evidence>
<dbReference type="Gene3D" id="1.10.238.10">
    <property type="entry name" value="EF-hand"/>
    <property type="match status" value="2"/>
</dbReference>
<protein>
    <recommendedName>
        <fullName evidence="1">Calmodulin</fullName>
    </recommendedName>
</protein>
<feature type="domain" description="EF-hand" evidence="5">
    <location>
        <begin position="94"/>
        <end position="129"/>
    </location>
</feature>
<keyword evidence="7" id="KW-1185">Reference proteome</keyword>
<dbReference type="Proteomes" id="UP001162131">
    <property type="component" value="Unassembled WGS sequence"/>
</dbReference>
<gene>
    <name evidence="6" type="ORF">BSTOLATCC_MIC28824</name>
</gene>
<sequence length="171" mass="19236">MEPGFHFTDYQKAELENSFKKFSPNSEGKITIESVNNLIKTIESTKSNKQEISPSDYSVDPQVAETKTFLNGSSECDFDTFISTLEDAISKPDVFEKALAQSFRLMDMRGTGFIEAQDLMQLAEILGENLSGEEEARRIIHRAEENSEDGKMTIKSLRAFLHNDIDSNLSP</sequence>
<dbReference type="InterPro" id="IPR050230">
    <property type="entry name" value="CALM/Myosin/TropC-like"/>
</dbReference>
<dbReference type="PANTHER" id="PTHR23048">
    <property type="entry name" value="MYOSIN LIGHT CHAIN 1, 3"/>
    <property type="match status" value="1"/>
</dbReference>
<evidence type="ECO:0000313" key="7">
    <source>
        <dbReference type="Proteomes" id="UP001162131"/>
    </source>
</evidence>
<evidence type="ECO:0000256" key="4">
    <source>
        <dbReference type="ARBA" id="ARBA00022990"/>
    </source>
</evidence>
<dbReference type="PANTHER" id="PTHR23048:SF0">
    <property type="entry name" value="CALMODULIN LIKE 3"/>
    <property type="match status" value="1"/>
</dbReference>
<dbReference type="AlphaFoldDB" id="A0AAU9J3S0"/>
<keyword evidence="2" id="KW-0479">Metal-binding</keyword>
<feature type="domain" description="EF-hand" evidence="5">
    <location>
        <begin position="10"/>
        <end position="45"/>
    </location>
</feature>
<name>A0AAU9J3S0_9CILI</name>
<dbReference type="PROSITE" id="PS50222">
    <property type="entry name" value="EF_HAND_2"/>
    <property type="match status" value="2"/>
</dbReference>
<dbReference type="GO" id="GO:0016460">
    <property type="term" value="C:myosin II complex"/>
    <property type="evidence" value="ECO:0007669"/>
    <property type="project" value="TreeGrafter"/>
</dbReference>
<dbReference type="GO" id="GO:0005509">
    <property type="term" value="F:calcium ion binding"/>
    <property type="evidence" value="ECO:0007669"/>
    <property type="project" value="InterPro"/>
</dbReference>
<comment type="caution">
    <text evidence="6">The sequence shown here is derived from an EMBL/GenBank/DDBJ whole genome shotgun (WGS) entry which is preliminary data.</text>
</comment>
<accession>A0AAU9J3S0</accession>
<evidence type="ECO:0000259" key="5">
    <source>
        <dbReference type="PROSITE" id="PS50222"/>
    </source>
</evidence>